<evidence type="ECO:0000313" key="3">
    <source>
        <dbReference type="EMBL" id="STX38778.1"/>
    </source>
</evidence>
<protein>
    <submittedName>
        <fullName evidence="3">Transposase</fullName>
    </submittedName>
</protein>
<dbReference type="InterPro" id="IPR009057">
    <property type="entry name" value="Homeodomain-like_sf"/>
</dbReference>
<organism evidence="3 5">
    <name type="scientific">Legionella feeleii</name>
    <dbReference type="NCBI Taxonomy" id="453"/>
    <lineage>
        <taxon>Bacteria</taxon>
        <taxon>Pseudomonadati</taxon>
        <taxon>Pseudomonadota</taxon>
        <taxon>Gammaproteobacteria</taxon>
        <taxon>Legionellales</taxon>
        <taxon>Legionellaceae</taxon>
        <taxon>Legionella</taxon>
    </lineage>
</organism>
<dbReference type="AlphaFoldDB" id="A0A378IU76"/>
<gene>
    <name evidence="3" type="ORF">NCTC11978_01967</name>
    <name evidence="4" type="ORF">NCTC11978_01978</name>
</gene>
<dbReference type="EMBL" id="UGNY01000001">
    <property type="protein sequence ID" value="STX38789.1"/>
    <property type="molecule type" value="Genomic_DNA"/>
</dbReference>
<dbReference type="GO" id="GO:0006313">
    <property type="term" value="P:DNA transposition"/>
    <property type="evidence" value="ECO:0007669"/>
    <property type="project" value="InterPro"/>
</dbReference>
<accession>A0A378IU76</accession>
<dbReference type="Gene3D" id="1.10.10.60">
    <property type="entry name" value="Homeodomain-like"/>
    <property type="match status" value="1"/>
</dbReference>
<dbReference type="GO" id="GO:0003677">
    <property type="term" value="F:DNA binding"/>
    <property type="evidence" value="ECO:0007669"/>
    <property type="project" value="InterPro"/>
</dbReference>
<reference evidence="3 5" key="1">
    <citation type="submission" date="2018-06" db="EMBL/GenBank/DDBJ databases">
        <authorList>
            <consortium name="Pathogen Informatics"/>
            <person name="Doyle S."/>
        </authorList>
    </citation>
    <scope>NUCLEOTIDE SEQUENCE [LARGE SCALE GENOMIC DNA]</scope>
    <source>
        <strain evidence="3 5">NCTC11978</strain>
    </source>
</reference>
<dbReference type="Pfam" id="PF01527">
    <property type="entry name" value="HTH_Tnp_1"/>
    <property type="match status" value="1"/>
</dbReference>
<dbReference type="PANTHER" id="PTHR33215:SF13">
    <property type="entry name" value="PROTEIN DISTAL ANTENNA"/>
    <property type="match status" value="1"/>
</dbReference>
<evidence type="ECO:0000256" key="1">
    <source>
        <dbReference type="ARBA" id="ARBA00009964"/>
    </source>
</evidence>
<comment type="similarity">
    <text evidence="1">Belongs to the transposase 8 family.</text>
</comment>
<evidence type="ECO:0000313" key="4">
    <source>
        <dbReference type="EMBL" id="STX38789.1"/>
    </source>
</evidence>
<sequence>MERQVRKYSKEYKQEAVSLALSYGNVNQAAKELGVPGPTLHEWVSKAKYTGNSFIEHNNSVITQSDISKVLEENKELKKRLLRLEQEKEILKKAATYFAKELG</sequence>
<feature type="coiled-coil region" evidence="2">
    <location>
        <begin position="67"/>
        <end position="94"/>
    </location>
</feature>
<dbReference type="GO" id="GO:0004803">
    <property type="term" value="F:transposase activity"/>
    <property type="evidence" value="ECO:0007669"/>
    <property type="project" value="InterPro"/>
</dbReference>
<dbReference type="InterPro" id="IPR051839">
    <property type="entry name" value="RD_transcriptional_regulator"/>
</dbReference>
<dbReference type="EMBL" id="UGNY01000001">
    <property type="protein sequence ID" value="STX38778.1"/>
    <property type="molecule type" value="Genomic_DNA"/>
</dbReference>
<dbReference type="Proteomes" id="UP000254033">
    <property type="component" value="Unassembled WGS sequence"/>
</dbReference>
<dbReference type="InterPro" id="IPR002514">
    <property type="entry name" value="Transposase_8"/>
</dbReference>
<dbReference type="RefSeq" id="WP_115175456.1">
    <property type="nucleotide sequence ID" value="NZ_UGNY01000001.1"/>
</dbReference>
<evidence type="ECO:0000313" key="5">
    <source>
        <dbReference type="Proteomes" id="UP000254033"/>
    </source>
</evidence>
<name>A0A378IU76_9GAMM</name>
<dbReference type="SUPFAM" id="SSF46689">
    <property type="entry name" value="Homeodomain-like"/>
    <property type="match status" value="1"/>
</dbReference>
<evidence type="ECO:0000256" key="2">
    <source>
        <dbReference type="SAM" id="Coils"/>
    </source>
</evidence>
<proteinExistence type="inferred from homology"/>
<dbReference type="PANTHER" id="PTHR33215">
    <property type="entry name" value="PROTEIN DISTAL ANTENNA"/>
    <property type="match status" value="1"/>
</dbReference>
<keyword evidence="2" id="KW-0175">Coiled coil</keyword>